<feature type="chain" id="PRO_5039192136" description="Lipoprotein" evidence="1">
    <location>
        <begin position="22"/>
        <end position="158"/>
    </location>
</feature>
<dbReference type="OrthoDB" id="3530950at2"/>
<gene>
    <name evidence="2" type="ORF">SAMN04489764_4989</name>
</gene>
<name>A0A1H1I036_9ACTN</name>
<dbReference type="RefSeq" id="WP_093262442.1">
    <property type="nucleotide sequence ID" value="NZ_FNKK01000002.1"/>
</dbReference>
<evidence type="ECO:0008006" key="4">
    <source>
        <dbReference type="Google" id="ProtNLM"/>
    </source>
</evidence>
<dbReference type="Proteomes" id="UP000217103">
    <property type="component" value="Unassembled WGS sequence"/>
</dbReference>
<organism evidence="2 3">
    <name type="scientific">Thermostaphylospora chromogena</name>
    <dbReference type="NCBI Taxonomy" id="35622"/>
    <lineage>
        <taxon>Bacteria</taxon>
        <taxon>Bacillati</taxon>
        <taxon>Actinomycetota</taxon>
        <taxon>Actinomycetes</taxon>
        <taxon>Streptosporangiales</taxon>
        <taxon>Thermomonosporaceae</taxon>
        <taxon>Thermostaphylospora</taxon>
    </lineage>
</organism>
<keyword evidence="1" id="KW-0732">Signal</keyword>
<proteinExistence type="predicted"/>
<protein>
    <recommendedName>
        <fullName evidence="4">Lipoprotein</fullName>
    </recommendedName>
</protein>
<keyword evidence="3" id="KW-1185">Reference proteome</keyword>
<evidence type="ECO:0000256" key="1">
    <source>
        <dbReference type="SAM" id="SignalP"/>
    </source>
</evidence>
<evidence type="ECO:0000313" key="2">
    <source>
        <dbReference type="EMBL" id="SDR30718.1"/>
    </source>
</evidence>
<evidence type="ECO:0000313" key="3">
    <source>
        <dbReference type="Proteomes" id="UP000217103"/>
    </source>
</evidence>
<accession>A0A1H1I036</accession>
<feature type="signal peptide" evidence="1">
    <location>
        <begin position="1"/>
        <end position="21"/>
    </location>
</feature>
<dbReference type="AlphaFoldDB" id="A0A1H1I036"/>
<sequence>MRGVRLTVLALAMAVTVPGCSSEPTLGPAAEELMEDVRRLENDDLFKNPLTKLRILQRPDKDIQCDEDKYRRVWRATADSERGDSDVDGHLDESQRVMENTLTDVLGYDLETDLSQFDVEDGRFIYGMKEDLGIKITVYVAPEAPTWRLHAMTACLSR</sequence>
<reference evidence="2 3" key="1">
    <citation type="submission" date="2016-10" db="EMBL/GenBank/DDBJ databases">
        <authorList>
            <person name="de Groot N.N."/>
        </authorList>
    </citation>
    <scope>NUCLEOTIDE SEQUENCE [LARGE SCALE GENOMIC DNA]</scope>
    <source>
        <strain evidence="2 3">DSM 43794</strain>
    </source>
</reference>
<dbReference type="EMBL" id="FNKK01000002">
    <property type="protein sequence ID" value="SDR30718.1"/>
    <property type="molecule type" value="Genomic_DNA"/>
</dbReference>